<keyword evidence="1" id="KW-0812">Transmembrane</keyword>
<dbReference type="RefSeq" id="WP_204776012.1">
    <property type="nucleotide sequence ID" value="NZ_JACJJQ010000005.1"/>
</dbReference>
<dbReference type="Proteomes" id="UP000776629">
    <property type="component" value="Unassembled WGS sequence"/>
</dbReference>
<evidence type="ECO:0000256" key="1">
    <source>
        <dbReference type="SAM" id="Phobius"/>
    </source>
</evidence>
<name>A0ABS2EMR2_9LACO</name>
<feature type="transmembrane region" description="Helical" evidence="1">
    <location>
        <begin position="136"/>
        <end position="162"/>
    </location>
</feature>
<proteinExistence type="predicted"/>
<reference evidence="2 3" key="1">
    <citation type="journal article" date="2021" name="Sci. Rep.">
        <title>The distribution of antibiotic resistance genes in chicken gut microbiota commensals.</title>
        <authorList>
            <person name="Juricova H."/>
            <person name="Matiasovicova J."/>
            <person name="Kubasova T."/>
            <person name="Cejkova D."/>
            <person name="Rychlik I."/>
        </authorList>
    </citation>
    <scope>NUCLEOTIDE SEQUENCE [LARGE SCALE GENOMIC DNA]</scope>
    <source>
        <strain evidence="2 3">An810</strain>
    </source>
</reference>
<keyword evidence="1" id="KW-0472">Membrane</keyword>
<sequence length="169" mass="19431">MKVTWILLLIIVAISIITSKRKHERFAFLNALLFLLVIISTLFFIIIVAIAYFFSNSIPHLAIGSIFFLYGLIIVIAGILLFFNLQILNHFHRISGTTLTLIEYYIQWSLIYVTIYQILFDNLLKTLKIIRDVSSFTTISTNLILIAVLSSFIASWIGVIFFKFTSEEI</sequence>
<feature type="transmembrane region" description="Helical" evidence="1">
    <location>
        <begin position="61"/>
        <end position="85"/>
    </location>
</feature>
<keyword evidence="1" id="KW-1133">Transmembrane helix</keyword>
<dbReference type="EMBL" id="JACJJQ010000005">
    <property type="protein sequence ID" value="MBM6753521.1"/>
    <property type="molecule type" value="Genomic_DNA"/>
</dbReference>
<comment type="caution">
    <text evidence="2">The sequence shown here is derived from an EMBL/GenBank/DDBJ whole genome shotgun (WGS) entry which is preliminary data.</text>
</comment>
<feature type="transmembrane region" description="Helical" evidence="1">
    <location>
        <begin position="105"/>
        <end position="124"/>
    </location>
</feature>
<evidence type="ECO:0000313" key="3">
    <source>
        <dbReference type="Proteomes" id="UP000776629"/>
    </source>
</evidence>
<organism evidence="2 3">
    <name type="scientific">Limosilactobacillus alvi</name>
    <dbReference type="NCBI Taxonomy" id="990412"/>
    <lineage>
        <taxon>Bacteria</taxon>
        <taxon>Bacillati</taxon>
        <taxon>Bacillota</taxon>
        <taxon>Bacilli</taxon>
        <taxon>Lactobacillales</taxon>
        <taxon>Lactobacillaceae</taxon>
        <taxon>Limosilactobacillus</taxon>
    </lineage>
</organism>
<accession>A0ABS2EMR2</accession>
<evidence type="ECO:0008006" key="4">
    <source>
        <dbReference type="Google" id="ProtNLM"/>
    </source>
</evidence>
<gene>
    <name evidence="2" type="ORF">H5993_01895</name>
</gene>
<protein>
    <recommendedName>
        <fullName evidence="4">DUF4199 domain-containing protein</fullName>
    </recommendedName>
</protein>
<keyword evidence="3" id="KW-1185">Reference proteome</keyword>
<feature type="transmembrane region" description="Helical" evidence="1">
    <location>
        <begin position="29"/>
        <end position="54"/>
    </location>
</feature>
<evidence type="ECO:0000313" key="2">
    <source>
        <dbReference type="EMBL" id="MBM6753521.1"/>
    </source>
</evidence>